<dbReference type="InterPro" id="IPR003615">
    <property type="entry name" value="HNH_nuc"/>
</dbReference>
<evidence type="ECO:0000259" key="2">
    <source>
        <dbReference type="Pfam" id="PF13392"/>
    </source>
</evidence>
<name>A0A6J4V0F4_9DEIN</name>
<reference evidence="3" key="1">
    <citation type="submission" date="2020-02" db="EMBL/GenBank/DDBJ databases">
        <authorList>
            <person name="Meier V. D."/>
        </authorList>
    </citation>
    <scope>NUCLEOTIDE SEQUENCE</scope>
    <source>
        <strain evidence="3">AVDCRST_MAG86</strain>
    </source>
</reference>
<dbReference type="EMBL" id="CADCWP010000072">
    <property type="protein sequence ID" value="CAA9565573.1"/>
    <property type="molecule type" value="Genomic_DNA"/>
</dbReference>
<dbReference type="Pfam" id="PF13392">
    <property type="entry name" value="HNH_3"/>
    <property type="match status" value="1"/>
</dbReference>
<dbReference type="Gene3D" id="3.90.75.20">
    <property type="match status" value="1"/>
</dbReference>
<dbReference type="SUPFAM" id="SSF54060">
    <property type="entry name" value="His-Me finger endonucleases"/>
    <property type="match status" value="1"/>
</dbReference>
<gene>
    <name evidence="3" type="ORF">AVDCRST_MAG86-1028</name>
</gene>
<feature type="region of interest" description="Disordered" evidence="1">
    <location>
        <begin position="29"/>
        <end position="52"/>
    </location>
</feature>
<sequence>MLGYKQRSDPRTGEHYYEHRAVAEWKLGRPLHPGEVVHHVNGDRRDNHPDNI</sequence>
<dbReference type="InterPro" id="IPR044925">
    <property type="entry name" value="His-Me_finger_sf"/>
</dbReference>
<protein>
    <recommendedName>
        <fullName evidence="2">HNH nuclease domain-containing protein</fullName>
    </recommendedName>
</protein>
<organism evidence="3">
    <name type="scientific">uncultured Truepera sp</name>
    <dbReference type="NCBI Taxonomy" id="543023"/>
    <lineage>
        <taxon>Bacteria</taxon>
        <taxon>Thermotogati</taxon>
        <taxon>Deinococcota</taxon>
        <taxon>Deinococci</taxon>
        <taxon>Trueperales</taxon>
        <taxon>Trueperaceae</taxon>
        <taxon>Truepera</taxon>
        <taxon>environmental samples</taxon>
    </lineage>
</organism>
<evidence type="ECO:0000256" key="1">
    <source>
        <dbReference type="SAM" id="MobiDB-lite"/>
    </source>
</evidence>
<feature type="domain" description="HNH nuclease" evidence="2">
    <location>
        <begin position="16"/>
        <end position="52"/>
    </location>
</feature>
<feature type="compositionally biased region" description="Basic and acidic residues" evidence="1">
    <location>
        <begin position="35"/>
        <end position="52"/>
    </location>
</feature>
<evidence type="ECO:0000313" key="3">
    <source>
        <dbReference type="EMBL" id="CAA9565573.1"/>
    </source>
</evidence>
<accession>A0A6J4V0F4</accession>
<proteinExistence type="predicted"/>
<dbReference type="AlphaFoldDB" id="A0A6J4V0F4"/>